<dbReference type="InterPro" id="IPR050631">
    <property type="entry name" value="PheA/TfdB_FAD_monoxygenase"/>
</dbReference>
<feature type="domain" description="FAD-binding" evidence="2">
    <location>
        <begin position="35"/>
        <end position="371"/>
    </location>
</feature>
<reference evidence="4" key="1">
    <citation type="submission" date="2019-06" db="EMBL/GenBank/DDBJ databases">
        <title>The complete genome of Emcibacter congregatus ZYLT.</title>
        <authorList>
            <person name="Zhao Z."/>
        </authorList>
    </citation>
    <scope>NUCLEOTIDE SEQUENCE [LARGE SCALE GENOMIC DNA]</scope>
    <source>
        <strain evidence="4">MCCC 1A06723</strain>
    </source>
</reference>
<dbReference type="PRINTS" id="PR00420">
    <property type="entry name" value="RNGMNOXGNASE"/>
</dbReference>
<dbReference type="PANTHER" id="PTHR43476:SF3">
    <property type="entry name" value="FAD-BINDING MONOOXYGENASE"/>
    <property type="match status" value="1"/>
</dbReference>
<dbReference type="PANTHER" id="PTHR43476">
    <property type="entry name" value="3-(3-HYDROXY-PHENYL)PROPIONATE/3-HYDROXYCINNAMIC ACID HYDROXYLASE"/>
    <property type="match status" value="1"/>
</dbReference>
<keyword evidence="3" id="KW-0503">Monooxygenase</keyword>
<dbReference type="GO" id="GO:0071949">
    <property type="term" value="F:FAD binding"/>
    <property type="evidence" value="ECO:0007669"/>
    <property type="project" value="InterPro"/>
</dbReference>
<dbReference type="GO" id="GO:0019622">
    <property type="term" value="P:3-(3-hydroxy)phenylpropionate catabolic process"/>
    <property type="evidence" value="ECO:0007669"/>
    <property type="project" value="TreeGrafter"/>
</dbReference>
<keyword evidence="1" id="KW-0560">Oxidoreductase</keyword>
<dbReference type="OrthoDB" id="9791689at2"/>
<dbReference type="Proteomes" id="UP000319148">
    <property type="component" value="Unassembled WGS sequence"/>
</dbReference>
<keyword evidence="4" id="KW-1185">Reference proteome</keyword>
<evidence type="ECO:0000313" key="3">
    <source>
        <dbReference type="EMBL" id="TPD61721.1"/>
    </source>
</evidence>
<proteinExistence type="predicted"/>
<organism evidence="3 4">
    <name type="scientific">Emcibacter nanhaiensis</name>
    <dbReference type="NCBI Taxonomy" id="1505037"/>
    <lineage>
        <taxon>Bacteria</taxon>
        <taxon>Pseudomonadati</taxon>
        <taxon>Pseudomonadota</taxon>
        <taxon>Alphaproteobacteria</taxon>
        <taxon>Emcibacterales</taxon>
        <taxon>Emcibacteraceae</taxon>
        <taxon>Emcibacter</taxon>
    </lineage>
</organism>
<dbReference type="Gene3D" id="3.40.30.120">
    <property type="match status" value="1"/>
</dbReference>
<name>A0A501PPM1_9PROT</name>
<dbReference type="RefSeq" id="WP_139939347.1">
    <property type="nucleotide sequence ID" value="NZ_JBHSYP010000003.1"/>
</dbReference>
<dbReference type="InterPro" id="IPR036188">
    <property type="entry name" value="FAD/NAD-bd_sf"/>
</dbReference>
<gene>
    <name evidence="3" type="ORF">FIV46_05800</name>
</gene>
<dbReference type="Gene3D" id="3.50.50.60">
    <property type="entry name" value="FAD/NAD(P)-binding domain"/>
    <property type="match status" value="1"/>
</dbReference>
<sequence>MRPKGKGLYDSLYFDYPTFPFRRPPELDGQKLGHPVAIVGAGPVGLTAALELARRGIRSVVLDDKDTLNDGSRAICISRNSFETLQQLGVVAPFLDKSLGWTHGQCFYRDKMIYRLEMPHSEDERFKPMYNIQQQYIEQFLVDKAADYPGLIDLRWQSRVTALERKETGVRLTVETPEGDYELAADWLLAADGARSTIRKMCGLSLQGKNLEGNYVIADVQMNHDFPTERRSFFRSSANPDATILIHKQPDNIWRIDYQLQEGESAEEAVREENIRTRVQAILDMVGHTGDWQLEWWSIYTANTLCLDDYRHGRVMFIGDSGHIVPIFGVRGLNNGFADAVNAAWKLAYVLKGAAPEALLDSYTPERRGATLDVFANAGKSARFMTPPTPGYALMREAVLSLAVNNDFTKRFADPRQVQPYTYAESPLTSFPERDAAFDAGPSAGAPAVNQRLGADDYLLDHLGRGFSGFYFSEDGNVPGDIEKLFGELQADGDAFTPVVLGRADHAGIFAAYGAGTGSFYLIRPDRHIAARWKKIVPGEVRDAVHIALGESK</sequence>
<dbReference type="EMBL" id="VFIY01000005">
    <property type="protein sequence ID" value="TPD61721.1"/>
    <property type="molecule type" value="Genomic_DNA"/>
</dbReference>
<evidence type="ECO:0000259" key="2">
    <source>
        <dbReference type="Pfam" id="PF01494"/>
    </source>
</evidence>
<dbReference type="Pfam" id="PF01494">
    <property type="entry name" value="FAD_binding_3"/>
    <property type="match status" value="1"/>
</dbReference>
<evidence type="ECO:0000313" key="4">
    <source>
        <dbReference type="Proteomes" id="UP000319148"/>
    </source>
</evidence>
<accession>A0A501PPM1</accession>
<dbReference type="NCBIfam" id="NF006002">
    <property type="entry name" value="PRK08132.1"/>
    <property type="match status" value="1"/>
</dbReference>
<dbReference type="InterPro" id="IPR002938">
    <property type="entry name" value="FAD-bd"/>
</dbReference>
<evidence type="ECO:0000256" key="1">
    <source>
        <dbReference type="ARBA" id="ARBA00023002"/>
    </source>
</evidence>
<dbReference type="AlphaFoldDB" id="A0A501PPM1"/>
<protein>
    <submittedName>
        <fullName evidence="3">Monooxygenase</fullName>
    </submittedName>
</protein>
<dbReference type="GO" id="GO:0008688">
    <property type="term" value="F:3-(3-hydroxyphenyl)propionate hydroxylase activity"/>
    <property type="evidence" value="ECO:0007669"/>
    <property type="project" value="TreeGrafter"/>
</dbReference>
<dbReference type="Gene3D" id="3.30.70.2450">
    <property type="match status" value="1"/>
</dbReference>
<comment type="caution">
    <text evidence="3">The sequence shown here is derived from an EMBL/GenBank/DDBJ whole genome shotgun (WGS) entry which is preliminary data.</text>
</comment>
<dbReference type="SUPFAM" id="SSF51905">
    <property type="entry name" value="FAD/NAD(P)-binding domain"/>
    <property type="match status" value="1"/>
</dbReference>